<feature type="compositionally biased region" description="Low complexity" evidence="1">
    <location>
        <begin position="1"/>
        <end position="10"/>
    </location>
</feature>
<organism evidence="4 5">
    <name type="scientific">Actinocatenispora thailandica</name>
    <dbReference type="NCBI Taxonomy" id="227318"/>
    <lineage>
        <taxon>Bacteria</taxon>
        <taxon>Bacillati</taxon>
        <taxon>Actinomycetota</taxon>
        <taxon>Actinomycetes</taxon>
        <taxon>Micromonosporales</taxon>
        <taxon>Micromonosporaceae</taxon>
        <taxon>Actinocatenispora</taxon>
    </lineage>
</organism>
<gene>
    <name evidence="4" type="ORF">Athai_13470</name>
</gene>
<dbReference type="KEGG" id="atl:Athai_13470"/>
<reference evidence="4 5" key="1">
    <citation type="submission" date="2020-08" db="EMBL/GenBank/DDBJ databases">
        <title>Whole genome shotgun sequence of Actinocatenispora thailandica NBRC 105041.</title>
        <authorList>
            <person name="Komaki H."/>
            <person name="Tamura T."/>
        </authorList>
    </citation>
    <scope>NUCLEOTIDE SEQUENCE [LARGE SCALE GENOMIC DNA]</scope>
    <source>
        <strain evidence="4 5">NBRC 105041</strain>
    </source>
</reference>
<evidence type="ECO:0000313" key="5">
    <source>
        <dbReference type="Proteomes" id="UP000611640"/>
    </source>
</evidence>
<evidence type="ECO:0000256" key="1">
    <source>
        <dbReference type="SAM" id="MobiDB-lite"/>
    </source>
</evidence>
<evidence type="ECO:0000313" key="4">
    <source>
        <dbReference type="EMBL" id="BCJ33844.1"/>
    </source>
</evidence>
<dbReference type="InterPro" id="IPR032806">
    <property type="entry name" value="YbfD_N"/>
</dbReference>
<feature type="domain" description="H repeat-associated protein N-terminal" evidence="3">
    <location>
        <begin position="37"/>
        <end position="78"/>
    </location>
</feature>
<dbReference type="AlphaFoldDB" id="A0A7R7HWC9"/>
<feature type="region of interest" description="Disordered" evidence="1">
    <location>
        <begin position="1"/>
        <end position="34"/>
    </location>
</feature>
<feature type="transmembrane region" description="Helical" evidence="2">
    <location>
        <begin position="55"/>
        <end position="77"/>
    </location>
</feature>
<proteinExistence type="predicted"/>
<dbReference type="EMBL" id="AP023355">
    <property type="protein sequence ID" value="BCJ33844.1"/>
    <property type="molecule type" value="Genomic_DNA"/>
</dbReference>
<keyword evidence="2" id="KW-1133">Transmembrane helix</keyword>
<accession>A0A7R7HWC9</accession>
<evidence type="ECO:0000259" key="3">
    <source>
        <dbReference type="Pfam" id="PF13808"/>
    </source>
</evidence>
<dbReference type="Pfam" id="PF13808">
    <property type="entry name" value="DDE_Tnp_1_assoc"/>
    <property type="match status" value="1"/>
</dbReference>
<keyword evidence="5" id="KW-1185">Reference proteome</keyword>
<protein>
    <recommendedName>
        <fullName evidence="3">H repeat-associated protein N-terminal domain-containing protein</fullName>
    </recommendedName>
</protein>
<name>A0A7R7HWC9_9ACTN</name>
<evidence type="ECO:0000256" key="2">
    <source>
        <dbReference type="SAM" id="Phobius"/>
    </source>
</evidence>
<sequence>MPALSSSLAPCPSPDPGAAVDATGKGGGSPLPSSVVELLGRVADPRKRRGVRHRVGAVLAVALAATVAGARSFAGIAE</sequence>
<dbReference type="Proteomes" id="UP000611640">
    <property type="component" value="Chromosome"/>
</dbReference>
<keyword evidence="2" id="KW-0812">Transmembrane</keyword>
<keyword evidence="2" id="KW-0472">Membrane</keyword>